<evidence type="ECO:0000313" key="3">
    <source>
        <dbReference type="Proteomes" id="UP000289200"/>
    </source>
</evidence>
<feature type="domain" description="BioF2-like acetyltransferase" evidence="1">
    <location>
        <begin position="196"/>
        <end position="324"/>
    </location>
</feature>
<comment type="caution">
    <text evidence="2">The sequence shown here is derived from an EMBL/GenBank/DDBJ whole genome shotgun (WGS) entry which is preliminary data.</text>
</comment>
<evidence type="ECO:0000313" key="2">
    <source>
        <dbReference type="EMBL" id="VCU08226.1"/>
    </source>
</evidence>
<gene>
    <name evidence="2" type="ORF">RHODGE_RHODGE_02085</name>
</gene>
<name>A0A447CST1_9BRAD</name>
<dbReference type="EMBL" id="UWOC01000137">
    <property type="protein sequence ID" value="VCU08226.1"/>
    <property type="molecule type" value="Genomic_DNA"/>
</dbReference>
<dbReference type="InterPro" id="IPR038740">
    <property type="entry name" value="BioF2-like_GNAT_dom"/>
</dbReference>
<keyword evidence="3" id="KW-1185">Reference proteome</keyword>
<dbReference type="OrthoDB" id="213519at2"/>
<protein>
    <recommendedName>
        <fullName evidence="1">BioF2-like acetyltransferase domain-containing protein</fullName>
    </recommendedName>
</protein>
<sequence length="393" mass="41254">MWSAPDGALRTTWRSLAELVAPSGGGGDDGDEDGDALCSGWAALAARAIEPNVFYGPAVAAAAAPLYGADVVVLLVHGPDGDLVGLLPLRPTRRRYGLPVAVVTGWSHPFGPLGTPLIDPADPAGIAGVMLDAVATRFGAAPLLLPHFPEDGPVAAAFDTALAARRGRVMAFDRHARAVLRRPASPGDPAAITDPRRKEHARQRRRLAEHGRLAFDMATTPHEVTAALADVLALETRGWKGRAGTAAAQTPGQQALVTAAVATLAAASAARVARLRLGDRTVAAGIVLVAGPTAWFWKTAYDEALARYSPGVLLTLDLSAALLDDPQIALVDSCAIAGHPMIDRLWGGRRTLSDRLIGFDPGLRFALVGRLETARRTALGTARRVRDAMRRRG</sequence>
<dbReference type="AlphaFoldDB" id="A0A447CST1"/>
<dbReference type="Proteomes" id="UP000289200">
    <property type="component" value="Unassembled WGS sequence"/>
</dbReference>
<accession>A0A447CST1</accession>
<dbReference type="SUPFAM" id="SSF55729">
    <property type="entry name" value="Acyl-CoA N-acyltransferases (Nat)"/>
    <property type="match status" value="1"/>
</dbReference>
<dbReference type="InterPro" id="IPR016181">
    <property type="entry name" value="Acyl_CoA_acyltransferase"/>
</dbReference>
<dbReference type="RefSeq" id="WP_129608922.1">
    <property type="nucleotide sequence ID" value="NZ_UWOC01000137.1"/>
</dbReference>
<evidence type="ECO:0000259" key="1">
    <source>
        <dbReference type="Pfam" id="PF13480"/>
    </source>
</evidence>
<reference evidence="3" key="1">
    <citation type="submission" date="2018-10" db="EMBL/GenBank/DDBJ databases">
        <authorList>
            <person name="Peiro R."/>
            <person name="Begona"/>
            <person name="Cbmso G."/>
            <person name="Lopez M."/>
            <person name="Gonzalez S."/>
            <person name="Sacristan E."/>
            <person name="Castillo E."/>
        </authorList>
    </citation>
    <scope>NUCLEOTIDE SEQUENCE [LARGE SCALE GENOMIC DNA]</scope>
</reference>
<dbReference type="Pfam" id="PF13480">
    <property type="entry name" value="Acetyltransf_6"/>
    <property type="match status" value="1"/>
</dbReference>
<organism evidence="2 3">
    <name type="scientific">Rhodoplanes serenus</name>
    <dbReference type="NCBI Taxonomy" id="200615"/>
    <lineage>
        <taxon>Bacteria</taxon>
        <taxon>Pseudomonadati</taxon>
        <taxon>Pseudomonadota</taxon>
        <taxon>Alphaproteobacteria</taxon>
        <taxon>Hyphomicrobiales</taxon>
        <taxon>Nitrobacteraceae</taxon>
        <taxon>Rhodoplanes</taxon>
    </lineage>
</organism>
<proteinExistence type="predicted"/>